<dbReference type="EMBL" id="NESQ01000279">
    <property type="protein sequence ID" value="PUU74686.1"/>
    <property type="molecule type" value="Genomic_DNA"/>
</dbReference>
<organism evidence="2 3">
    <name type="scientific">Tuber borchii</name>
    <name type="common">White truffle</name>
    <dbReference type="NCBI Taxonomy" id="42251"/>
    <lineage>
        <taxon>Eukaryota</taxon>
        <taxon>Fungi</taxon>
        <taxon>Dikarya</taxon>
        <taxon>Ascomycota</taxon>
        <taxon>Pezizomycotina</taxon>
        <taxon>Pezizomycetes</taxon>
        <taxon>Pezizales</taxon>
        <taxon>Tuberaceae</taxon>
        <taxon>Tuber</taxon>
    </lineage>
</organism>
<feature type="compositionally biased region" description="Polar residues" evidence="1">
    <location>
        <begin position="43"/>
        <end position="56"/>
    </location>
</feature>
<sequence length="126" mass="13434">MIHLPSRTRPLTSRPAVHHPWPTFKVFFGDQADEFGHFPEALPSQNTDDVGQSPEASPSPDEISHSPEASPFQKTDGVHQSPEGSPSQKASPSPKEESGIRGEGGFNTKKSGGDLADVSLPLPTPV</sequence>
<evidence type="ECO:0000256" key="1">
    <source>
        <dbReference type="SAM" id="MobiDB-lite"/>
    </source>
</evidence>
<feature type="region of interest" description="Disordered" evidence="1">
    <location>
        <begin position="35"/>
        <end position="126"/>
    </location>
</feature>
<evidence type="ECO:0000313" key="3">
    <source>
        <dbReference type="Proteomes" id="UP000244722"/>
    </source>
</evidence>
<evidence type="ECO:0000313" key="2">
    <source>
        <dbReference type="EMBL" id="PUU74686.1"/>
    </source>
</evidence>
<reference evidence="2 3" key="1">
    <citation type="submission" date="2017-04" db="EMBL/GenBank/DDBJ databases">
        <title>Draft genome sequence of Tuber borchii Vittad., a whitish edible truffle.</title>
        <authorList>
            <consortium name="DOE Joint Genome Institute"/>
            <person name="Murat C."/>
            <person name="Kuo A."/>
            <person name="Barry K.W."/>
            <person name="Clum A."/>
            <person name="Dockter R.B."/>
            <person name="Fauchery L."/>
            <person name="Iotti M."/>
            <person name="Kohler A."/>
            <person name="Labutti K."/>
            <person name="Lindquist E.A."/>
            <person name="Lipzen A."/>
            <person name="Ohm R.A."/>
            <person name="Wang M."/>
            <person name="Grigoriev I.V."/>
            <person name="Zambonelli A."/>
            <person name="Martin F.M."/>
        </authorList>
    </citation>
    <scope>NUCLEOTIDE SEQUENCE [LARGE SCALE GENOMIC DNA]</scope>
    <source>
        <strain evidence="2 3">Tbo3840</strain>
    </source>
</reference>
<dbReference type="Proteomes" id="UP000244722">
    <property type="component" value="Unassembled WGS sequence"/>
</dbReference>
<comment type="caution">
    <text evidence="2">The sequence shown here is derived from an EMBL/GenBank/DDBJ whole genome shotgun (WGS) entry which is preliminary data.</text>
</comment>
<feature type="compositionally biased region" description="Polar residues" evidence="1">
    <location>
        <begin position="82"/>
        <end position="91"/>
    </location>
</feature>
<dbReference type="AlphaFoldDB" id="A0A2T6ZGV4"/>
<feature type="region of interest" description="Disordered" evidence="1">
    <location>
        <begin position="1"/>
        <end position="20"/>
    </location>
</feature>
<gene>
    <name evidence="2" type="ORF">B9Z19DRAFT_1092122</name>
</gene>
<name>A0A2T6ZGV4_TUBBO</name>
<accession>A0A2T6ZGV4</accession>
<proteinExistence type="predicted"/>
<keyword evidence="3" id="KW-1185">Reference proteome</keyword>
<protein>
    <submittedName>
        <fullName evidence="2">Uncharacterized protein</fullName>
    </submittedName>
</protein>